<protein>
    <recommendedName>
        <fullName evidence="2">UmuC domain-containing protein</fullName>
    </recommendedName>
</protein>
<organism evidence="3 4">
    <name type="scientific">Lithohypha guttulata</name>
    <dbReference type="NCBI Taxonomy" id="1690604"/>
    <lineage>
        <taxon>Eukaryota</taxon>
        <taxon>Fungi</taxon>
        <taxon>Dikarya</taxon>
        <taxon>Ascomycota</taxon>
        <taxon>Pezizomycotina</taxon>
        <taxon>Eurotiomycetes</taxon>
        <taxon>Chaetothyriomycetidae</taxon>
        <taxon>Chaetothyriales</taxon>
        <taxon>Trichomeriaceae</taxon>
        <taxon>Lithohypha</taxon>
    </lineage>
</organism>
<gene>
    <name evidence="3" type="ORF">LTR24_009947</name>
</gene>
<comment type="caution">
    <text evidence="3">The sequence shown here is derived from an EMBL/GenBank/DDBJ whole genome shotgun (WGS) entry which is preliminary data.</text>
</comment>
<dbReference type="Pfam" id="PF11799">
    <property type="entry name" value="IMS_C"/>
    <property type="match status" value="1"/>
</dbReference>
<dbReference type="Gene3D" id="3.30.1490.100">
    <property type="entry name" value="DNA polymerase, Y-family, little finger domain"/>
    <property type="match status" value="1"/>
</dbReference>
<accession>A0ABR0JVT7</accession>
<dbReference type="Proteomes" id="UP001345013">
    <property type="component" value="Unassembled WGS sequence"/>
</dbReference>
<dbReference type="InterPro" id="IPR043502">
    <property type="entry name" value="DNA/RNA_pol_sf"/>
</dbReference>
<sequence length="598" mass="67323">MQSDRSQKRDESRVIIHFDYDAFYASVVENENPALKSVPLAIQQKQIVVTCNYEARRRGLRKLQLITEAKRVCPDAVIVLGEDLTRFRNASKDLCNFLRERIWSGRLERLGFDEVWLDCTDMIEFNYALLNRNGLEHSFFCTAKDDPTRGFDYDARAVFGPTYPADAASEGALNEEDRLLHSRLLLGSHLARYLRHELESQQGYTATVGIATNKTLSKLVGNVNKPRNQTTLMPPLADAHGNEGTVHQFMDMHDVGKVPGIGFKLAQKIWAYVLGREATHDEGLVYGGIRENVTVRDVRLHEHIGPDKLEEILGGPGAQKGIGGRIWGLLNGYDDTEVSKVKRVPSQISQEDSYMKYLHTFEQVCQQLFLLAERLIRRMHLDIMEDDEEIASGGVPTRRWLAHPRTLRLTTRPRPPLNSDGTRVRSFNRISHSGPMPNFVFSLTETPSVLADRLVDTTLVPMFRKLHTERNGWNLSLINVAATNMAETAANSKDSEGRDIGRMFRRQEDVLKDFKVVESQDTAPLAGAETSEAQSDQAEPLSLSMQGAHVLNDGGDWLDEDQPEAEQVYYCGICGSSMPNFATDAHNRFHGITSERPS</sequence>
<dbReference type="PROSITE" id="PS50173">
    <property type="entry name" value="UMUC"/>
    <property type="match status" value="1"/>
</dbReference>
<dbReference type="InterPro" id="IPR001126">
    <property type="entry name" value="UmuC"/>
</dbReference>
<feature type="region of interest" description="Disordered" evidence="1">
    <location>
        <begin position="522"/>
        <end position="541"/>
    </location>
</feature>
<evidence type="ECO:0000313" key="3">
    <source>
        <dbReference type="EMBL" id="KAK5075719.1"/>
    </source>
</evidence>
<evidence type="ECO:0000313" key="4">
    <source>
        <dbReference type="Proteomes" id="UP001345013"/>
    </source>
</evidence>
<proteinExistence type="predicted"/>
<dbReference type="Gene3D" id="3.40.1170.60">
    <property type="match status" value="1"/>
</dbReference>
<dbReference type="SUPFAM" id="SSF56672">
    <property type="entry name" value="DNA/RNA polymerases"/>
    <property type="match status" value="1"/>
</dbReference>
<dbReference type="Pfam" id="PF00817">
    <property type="entry name" value="IMS"/>
    <property type="match status" value="1"/>
</dbReference>
<evidence type="ECO:0000256" key="1">
    <source>
        <dbReference type="SAM" id="MobiDB-lite"/>
    </source>
</evidence>
<keyword evidence="4" id="KW-1185">Reference proteome</keyword>
<dbReference type="InterPro" id="IPR017961">
    <property type="entry name" value="DNA_pol_Y-fam_little_finger"/>
</dbReference>
<reference evidence="3 4" key="1">
    <citation type="submission" date="2023-08" db="EMBL/GenBank/DDBJ databases">
        <title>Black Yeasts Isolated from many extreme environments.</title>
        <authorList>
            <person name="Coleine C."/>
            <person name="Stajich J.E."/>
            <person name="Selbmann L."/>
        </authorList>
    </citation>
    <scope>NUCLEOTIDE SEQUENCE [LARGE SCALE GENOMIC DNA]</scope>
    <source>
        <strain evidence="3 4">CCFEE 5885</strain>
    </source>
</reference>
<feature type="domain" description="UmuC" evidence="2">
    <location>
        <begin position="15"/>
        <end position="262"/>
    </location>
</feature>
<dbReference type="InterPro" id="IPR043128">
    <property type="entry name" value="Rev_trsase/Diguanyl_cyclase"/>
</dbReference>
<name>A0ABR0JVT7_9EURO</name>
<dbReference type="PANTHER" id="PTHR46404">
    <property type="entry name" value="DNA POLYMERASE IOTA"/>
    <property type="match status" value="1"/>
</dbReference>
<dbReference type="InterPro" id="IPR036775">
    <property type="entry name" value="DNA_pol_Y-fam_lit_finger_sf"/>
</dbReference>
<dbReference type="EMBL" id="JAVRRG010000253">
    <property type="protein sequence ID" value="KAK5075719.1"/>
    <property type="molecule type" value="Genomic_DNA"/>
</dbReference>
<evidence type="ECO:0000259" key="2">
    <source>
        <dbReference type="PROSITE" id="PS50173"/>
    </source>
</evidence>
<dbReference type="Gene3D" id="3.30.70.270">
    <property type="match status" value="1"/>
</dbReference>
<dbReference type="PANTHER" id="PTHR46404:SF1">
    <property type="entry name" value="DNA POLYMERASE IOTA"/>
    <property type="match status" value="1"/>
</dbReference>